<dbReference type="Gene3D" id="1.10.3130.20">
    <property type="entry name" value="Phycobilisome linker domain"/>
    <property type="match status" value="1"/>
</dbReference>
<dbReference type="EMBL" id="CP019343">
    <property type="protein sequence ID" value="ARN74277.1"/>
    <property type="molecule type" value="Genomic_DNA"/>
</dbReference>
<reference evidence="3 4" key="1">
    <citation type="submission" date="2016-11" db="EMBL/GenBank/DDBJ databases">
        <title>Trade-off between light-utilization and light-protection in marine flavobacteria.</title>
        <authorList>
            <person name="Kumagai Y."/>
        </authorList>
    </citation>
    <scope>NUCLEOTIDE SEQUENCE [LARGE SCALE GENOMIC DNA]</scope>
    <source>
        <strain evidence="3 4">NBRC 107125</strain>
    </source>
</reference>
<dbReference type="AlphaFoldDB" id="A0A1X9NH73"/>
<accession>A0A1X9NH73</accession>
<sequence>MFRKLLCTWVLLTLSFTASGQILATQEDTKALARLYSAAFDRLPDIGGLNFWVDSFEQGRSISSIAGDFNRSAEFTSKYGELNNLAFIRQLYRNVLGREGESGGVEFWTGHLDAARMTRDEVLADFAGSRENVIKTDPEFNALFKGPNGQWSFSSIARQHSEGFWYGESSDNRLFTSLITDQGRLFVIYSEYYPSSNPLIAGVIVGDTYIDGSALASTQARDYNLEGYGVSDVQIKGTLEAKKNFSGSIQYRYGSQKTFTSTYDRNYELAPSFEKLSGTYNGEVAFSLGVEGATISIDDNGDISGQGWSGCVISGTATKNNSGNFYDISLSFGGNPCYFSYQTFSGVAAFYAPTGQLIVILPNDSNTDGLIFISSS</sequence>
<dbReference type="Proteomes" id="UP000193450">
    <property type="component" value="Chromosome"/>
</dbReference>
<dbReference type="InterPro" id="IPR025282">
    <property type="entry name" value="DUF4214"/>
</dbReference>
<evidence type="ECO:0000256" key="1">
    <source>
        <dbReference type="SAM" id="SignalP"/>
    </source>
</evidence>
<organism evidence="3 4">
    <name type="scientific">Oceanicoccus sagamiensis</name>
    <dbReference type="NCBI Taxonomy" id="716816"/>
    <lineage>
        <taxon>Bacteria</taxon>
        <taxon>Pseudomonadati</taxon>
        <taxon>Pseudomonadota</taxon>
        <taxon>Gammaproteobacteria</taxon>
        <taxon>Cellvibrionales</taxon>
        <taxon>Spongiibacteraceae</taxon>
        <taxon>Oceanicoccus</taxon>
    </lineage>
</organism>
<feature type="signal peptide" evidence="1">
    <location>
        <begin position="1"/>
        <end position="20"/>
    </location>
</feature>
<feature type="domain" description="DUF4214" evidence="2">
    <location>
        <begin position="68"/>
        <end position="133"/>
    </location>
</feature>
<dbReference type="OrthoDB" id="5378341at2"/>
<keyword evidence="1" id="KW-0732">Signal</keyword>
<dbReference type="InterPro" id="IPR038255">
    <property type="entry name" value="PBS_linker_sf"/>
</dbReference>
<feature type="chain" id="PRO_5013390372" description="DUF4214 domain-containing protein" evidence="1">
    <location>
        <begin position="21"/>
        <end position="376"/>
    </location>
</feature>
<evidence type="ECO:0000313" key="3">
    <source>
        <dbReference type="EMBL" id="ARN74277.1"/>
    </source>
</evidence>
<evidence type="ECO:0000259" key="2">
    <source>
        <dbReference type="Pfam" id="PF13946"/>
    </source>
</evidence>
<dbReference type="RefSeq" id="WP_085758415.1">
    <property type="nucleotide sequence ID" value="NZ_CP019343.1"/>
</dbReference>
<dbReference type="Pfam" id="PF13946">
    <property type="entry name" value="DUF4214"/>
    <property type="match status" value="1"/>
</dbReference>
<proteinExistence type="predicted"/>
<dbReference type="KEGG" id="osg:BST96_09170"/>
<gene>
    <name evidence="3" type="ORF">BST96_09170</name>
</gene>
<evidence type="ECO:0000313" key="4">
    <source>
        <dbReference type="Proteomes" id="UP000193450"/>
    </source>
</evidence>
<keyword evidence="4" id="KW-1185">Reference proteome</keyword>
<protein>
    <recommendedName>
        <fullName evidence="2">DUF4214 domain-containing protein</fullName>
    </recommendedName>
</protein>
<name>A0A1X9NH73_9GAMM</name>